<dbReference type="Proteomes" id="UP001172457">
    <property type="component" value="Chromosome 4"/>
</dbReference>
<name>A0AA38T9F7_9ASTR</name>
<organism evidence="1 2">
    <name type="scientific">Centaurea solstitialis</name>
    <name type="common">yellow star-thistle</name>
    <dbReference type="NCBI Taxonomy" id="347529"/>
    <lineage>
        <taxon>Eukaryota</taxon>
        <taxon>Viridiplantae</taxon>
        <taxon>Streptophyta</taxon>
        <taxon>Embryophyta</taxon>
        <taxon>Tracheophyta</taxon>
        <taxon>Spermatophyta</taxon>
        <taxon>Magnoliopsida</taxon>
        <taxon>eudicotyledons</taxon>
        <taxon>Gunneridae</taxon>
        <taxon>Pentapetalae</taxon>
        <taxon>asterids</taxon>
        <taxon>campanulids</taxon>
        <taxon>Asterales</taxon>
        <taxon>Asteraceae</taxon>
        <taxon>Carduoideae</taxon>
        <taxon>Cardueae</taxon>
        <taxon>Centaureinae</taxon>
        <taxon>Centaurea</taxon>
    </lineage>
</organism>
<reference evidence="1" key="1">
    <citation type="submission" date="2023-03" db="EMBL/GenBank/DDBJ databases">
        <title>Chromosome-scale reference genome and RAD-based genetic map of yellow starthistle (Centaurea solstitialis) reveal putative structural variation and QTLs associated with invader traits.</title>
        <authorList>
            <person name="Reatini B."/>
            <person name="Cang F.A."/>
            <person name="Jiang Q."/>
            <person name="Mckibben M.T.W."/>
            <person name="Barker M.S."/>
            <person name="Rieseberg L.H."/>
            <person name="Dlugosch K.M."/>
        </authorList>
    </citation>
    <scope>NUCLEOTIDE SEQUENCE</scope>
    <source>
        <strain evidence="1">CAN-66</strain>
        <tissue evidence="1">Leaf</tissue>
    </source>
</reference>
<protein>
    <submittedName>
        <fullName evidence="1">Uncharacterized protein</fullName>
    </submittedName>
</protein>
<gene>
    <name evidence="1" type="ORF">OSB04_015051</name>
</gene>
<dbReference type="AlphaFoldDB" id="A0AA38T9F7"/>
<sequence>MEKGNLPPFAAGKNSSPAGELGRIIYGGRNTPREDVFLRGQWIKFRIKRPGTSVKGASFMHVLPVRERIRSEVPGFASSVSMDKIRKDGVKGLQQSKFLDPTLVGTIYLLDSAHPSSSSLASRFKTTTIPPPTFTSMISQLPFTFYRVLWNYDYIFVAKVVHLGARRVLVTGTGPLGRVLTELAQNCRNDESAVEVIKASSLFNPQFDDMVPVAYRICYCEYGMLADKGHTRGLAYVPQRQTSTQTRICMYLGHNHPSEKVNRLIVDPIMIGSHMYMHPMNLRTIFFLDSVEMHKGNTGHLILYKCAYS</sequence>
<comment type="caution">
    <text evidence="1">The sequence shown here is derived from an EMBL/GenBank/DDBJ whole genome shotgun (WGS) entry which is preliminary data.</text>
</comment>
<keyword evidence="2" id="KW-1185">Reference proteome</keyword>
<evidence type="ECO:0000313" key="2">
    <source>
        <dbReference type="Proteomes" id="UP001172457"/>
    </source>
</evidence>
<accession>A0AA38T9F7</accession>
<dbReference type="EMBL" id="JARYMX010000004">
    <property type="protein sequence ID" value="KAJ9551006.1"/>
    <property type="molecule type" value="Genomic_DNA"/>
</dbReference>
<proteinExistence type="predicted"/>
<evidence type="ECO:0000313" key="1">
    <source>
        <dbReference type="EMBL" id="KAJ9551006.1"/>
    </source>
</evidence>